<evidence type="ECO:0000313" key="9">
    <source>
        <dbReference type="EMBL" id="KYZ77582.1"/>
    </source>
</evidence>
<keyword evidence="4 6" id="KW-0238">DNA-binding</keyword>
<dbReference type="FunFam" id="1.10.10.200:FF:000002">
    <property type="entry name" value="Probable transcriptional regulatory protein CLM62_37755"/>
    <property type="match status" value="1"/>
</dbReference>
<dbReference type="InterPro" id="IPR017856">
    <property type="entry name" value="Integrase-like_N"/>
</dbReference>
<evidence type="ECO:0000256" key="3">
    <source>
        <dbReference type="ARBA" id="ARBA00023015"/>
    </source>
</evidence>
<feature type="domain" description="TACO1/YebC-like second and third" evidence="7">
    <location>
        <begin position="82"/>
        <end position="237"/>
    </location>
</feature>
<comment type="similarity">
    <text evidence="1 6">Belongs to the TACO1 family.</text>
</comment>
<evidence type="ECO:0000256" key="4">
    <source>
        <dbReference type="ARBA" id="ARBA00023125"/>
    </source>
</evidence>
<dbReference type="RefSeq" id="WP_066240185.1">
    <property type="nucleotide sequence ID" value="NZ_LSGP01000013.1"/>
</dbReference>
<dbReference type="InterPro" id="IPR049083">
    <property type="entry name" value="TACO1_YebC_N"/>
</dbReference>
<keyword evidence="5 6" id="KW-0804">Transcription</keyword>
<dbReference type="InterPro" id="IPR002876">
    <property type="entry name" value="Transcrip_reg_TACO1-like"/>
</dbReference>
<dbReference type="STRING" id="1794912.AXX12_05610"/>
<dbReference type="InterPro" id="IPR026564">
    <property type="entry name" value="Transcrip_reg_TACO1-like_dom3"/>
</dbReference>
<comment type="subcellular location">
    <subcellularLocation>
        <location evidence="6">Cytoplasm</location>
    </subcellularLocation>
</comment>
<feature type="domain" description="TACO1/YebC-like N-terminal" evidence="8">
    <location>
        <begin position="5"/>
        <end position="75"/>
    </location>
</feature>
<keyword evidence="10" id="KW-1185">Reference proteome</keyword>
<protein>
    <recommendedName>
        <fullName evidence="6">Probable transcriptional regulatory protein AXX12_05610</fullName>
    </recommendedName>
</protein>
<gene>
    <name evidence="9" type="ORF">AXX12_05610</name>
</gene>
<accession>A0A154BUH9</accession>
<name>A0A154BUH9_ANASB</name>
<dbReference type="AlphaFoldDB" id="A0A154BUH9"/>
<dbReference type="Gene3D" id="3.30.70.980">
    <property type="match status" value="2"/>
</dbReference>
<dbReference type="FunFam" id="3.30.70.980:FF:000002">
    <property type="entry name" value="Probable transcriptional regulatory protein YebC"/>
    <property type="match status" value="1"/>
</dbReference>
<dbReference type="NCBIfam" id="NF001030">
    <property type="entry name" value="PRK00110.1"/>
    <property type="match status" value="1"/>
</dbReference>
<organism evidence="9 10">
    <name type="scientific">Anaerosporomusa subterranea</name>
    <dbReference type="NCBI Taxonomy" id="1794912"/>
    <lineage>
        <taxon>Bacteria</taxon>
        <taxon>Bacillati</taxon>
        <taxon>Bacillota</taxon>
        <taxon>Negativicutes</taxon>
        <taxon>Acetonemataceae</taxon>
        <taxon>Anaerosporomusa</taxon>
    </lineage>
</organism>
<dbReference type="PANTHER" id="PTHR12532">
    <property type="entry name" value="TRANSLATIONAL ACTIVATOR OF CYTOCHROME C OXIDASE 1"/>
    <property type="match status" value="1"/>
</dbReference>
<proteinExistence type="inferred from homology"/>
<dbReference type="GO" id="GO:0003677">
    <property type="term" value="F:DNA binding"/>
    <property type="evidence" value="ECO:0007669"/>
    <property type="project" value="UniProtKB-UniRule"/>
</dbReference>
<dbReference type="PANTHER" id="PTHR12532:SF6">
    <property type="entry name" value="TRANSCRIPTIONAL REGULATORY PROTEIN YEBC-RELATED"/>
    <property type="match status" value="1"/>
</dbReference>
<dbReference type="OrthoDB" id="9781053at2"/>
<evidence type="ECO:0000313" key="10">
    <source>
        <dbReference type="Proteomes" id="UP000076268"/>
    </source>
</evidence>
<dbReference type="InterPro" id="IPR048300">
    <property type="entry name" value="TACO1_YebC-like_2nd/3rd_dom"/>
</dbReference>
<evidence type="ECO:0000256" key="6">
    <source>
        <dbReference type="HAMAP-Rule" id="MF_00693"/>
    </source>
</evidence>
<reference evidence="9 10" key="1">
    <citation type="submission" date="2016-02" db="EMBL/GenBank/DDBJ databases">
        <title>Anaerosporomusa subterraneum gen. nov., sp. nov., a spore-forming obligate anaerobe isolated from saprolite.</title>
        <authorList>
            <person name="Choi J.K."/>
            <person name="Shah M."/>
            <person name="Yee N."/>
        </authorList>
    </citation>
    <scope>NUCLEOTIDE SEQUENCE [LARGE SCALE GENOMIC DNA]</scope>
    <source>
        <strain evidence="9 10">RU4</strain>
    </source>
</reference>
<dbReference type="SUPFAM" id="SSF75625">
    <property type="entry name" value="YebC-like"/>
    <property type="match status" value="1"/>
</dbReference>
<evidence type="ECO:0000256" key="2">
    <source>
        <dbReference type="ARBA" id="ARBA00022490"/>
    </source>
</evidence>
<dbReference type="InterPro" id="IPR029072">
    <property type="entry name" value="YebC-like"/>
</dbReference>
<dbReference type="Gene3D" id="1.10.10.200">
    <property type="match status" value="1"/>
</dbReference>
<evidence type="ECO:0000259" key="8">
    <source>
        <dbReference type="Pfam" id="PF20772"/>
    </source>
</evidence>
<keyword evidence="3 6" id="KW-0805">Transcription regulation</keyword>
<comment type="caution">
    <text evidence="9">The sequence shown here is derived from an EMBL/GenBank/DDBJ whole genome shotgun (WGS) entry which is preliminary data.</text>
</comment>
<dbReference type="NCBIfam" id="NF009044">
    <property type="entry name" value="PRK12378.1"/>
    <property type="match status" value="1"/>
</dbReference>
<evidence type="ECO:0000256" key="5">
    <source>
        <dbReference type="ARBA" id="ARBA00023163"/>
    </source>
</evidence>
<sequence>MSGHSKWANIKHKKGRMDALRGKVTTKISREITIAVKNGGADATGNMRLKLALQKARENNIPKENIQRAIQKGQGSLEGSNYEEFMYEGYGPAGVAVMLDILTDNRNRTAADIRHLFSKNNGNLGESGCVSWMFTKKGIIIVEKDGVDEESLMMLALDSGADDFSADGDVYEILTDPDQFEAVQQALDAAKITVASAQLSMVPQTTVSLADEDATKVTKLLEALEEHDDVQEVYTNADLPDEEEED</sequence>
<dbReference type="GO" id="GO:0006355">
    <property type="term" value="P:regulation of DNA-templated transcription"/>
    <property type="evidence" value="ECO:0007669"/>
    <property type="project" value="UniProtKB-UniRule"/>
</dbReference>
<dbReference type="EMBL" id="LSGP01000013">
    <property type="protein sequence ID" value="KYZ77582.1"/>
    <property type="molecule type" value="Genomic_DNA"/>
</dbReference>
<dbReference type="Pfam" id="PF20772">
    <property type="entry name" value="TACO1_YebC_N"/>
    <property type="match status" value="1"/>
</dbReference>
<evidence type="ECO:0000256" key="1">
    <source>
        <dbReference type="ARBA" id="ARBA00008724"/>
    </source>
</evidence>
<dbReference type="GO" id="GO:0005829">
    <property type="term" value="C:cytosol"/>
    <property type="evidence" value="ECO:0007669"/>
    <property type="project" value="TreeGrafter"/>
</dbReference>
<dbReference type="HAMAP" id="MF_00693">
    <property type="entry name" value="Transcrip_reg_TACO1"/>
    <property type="match status" value="1"/>
</dbReference>
<evidence type="ECO:0000259" key="7">
    <source>
        <dbReference type="Pfam" id="PF01709"/>
    </source>
</evidence>
<dbReference type="NCBIfam" id="TIGR01033">
    <property type="entry name" value="YebC/PmpR family DNA-binding transcriptional regulator"/>
    <property type="match status" value="1"/>
</dbReference>
<dbReference type="Pfam" id="PF01709">
    <property type="entry name" value="Transcrip_reg"/>
    <property type="match status" value="1"/>
</dbReference>
<dbReference type="Proteomes" id="UP000076268">
    <property type="component" value="Unassembled WGS sequence"/>
</dbReference>
<keyword evidence="2 6" id="KW-0963">Cytoplasm</keyword>